<evidence type="ECO:0000313" key="2">
    <source>
        <dbReference type="Proteomes" id="UP001596012"/>
    </source>
</evidence>
<proteinExistence type="predicted"/>
<dbReference type="Proteomes" id="UP001596012">
    <property type="component" value="Unassembled WGS sequence"/>
</dbReference>
<protein>
    <submittedName>
        <fullName evidence="1">Uncharacterized protein</fullName>
    </submittedName>
</protein>
<keyword evidence="2" id="KW-1185">Reference proteome</keyword>
<sequence length="55" mass="5956">MSFSGRESLAEAEARYTKMLHPAEIGREPVPFLPACGQPPYITCVNAAPVAEHIT</sequence>
<organism evidence="1 2">
    <name type="scientific">Streptomyces xiangluensis</name>
    <dbReference type="NCBI Taxonomy" id="2665720"/>
    <lineage>
        <taxon>Bacteria</taxon>
        <taxon>Bacillati</taxon>
        <taxon>Actinomycetota</taxon>
        <taxon>Actinomycetes</taxon>
        <taxon>Kitasatosporales</taxon>
        <taxon>Streptomycetaceae</taxon>
        <taxon>Streptomyces</taxon>
    </lineage>
</organism>
<gene>
    <name evidence="1" type="ORF">ACFPH6_10610</name>
</gene>
<evidence type="ECO:0000313" key="1">
    <source>
        <dbReference type="EMBL" id="MFC4464989.1"/>
    </source>
</evidence>
<dbReference type="EMBL" id="JBHSFG010000018">
    <property type="protein sequence ID" value="MFC4464989.1"/>
    <property type="molecule type" value="Genomic_DNA"/>
</dbReference>
<reference evidence="2" key="1">
    <citation type="journal article" date="2019" name="Int. J. Syst. Evol. Microbiol.">
        <title>The Global Catalogue of Microorganisms (GCM) 10K type strain sequencing project: providing services to taxonomists for standard genome sequencing and annotation.</title>
        <authorList>
            <consortium name="The Broad Institute Genomics Platform"/>
            <consortium name="The Broad Institute Genome Sequencing Center for Infectious Disease"/>
            <person name="Wu L."/>
            <person name="Ma J."/>
        </authorList>
    </citation>
    <scope>NUCLEOTIDE SEQUENCE [LARGE SCALE GENOMIC DNA]</scope>
    <source>
        <strain evidence="2">DT43</strain>
    </source>
</reference>
<comment type="caution">
    <text evidence="1">The sequence shown here is derived from an EMBL/GenBank/DDBJ whole genome shotgun (WGS) entry which is preliminary data.</text>
</comment>
<dbReference type="RefSeq" id="WP_386340658.1">
    <property type="nucleotide sequence ID" value="NZ_JBHSFG010000018.1"/>
</dbReference>
<name>A0ABV8YI62_9ACTN</name>
<accession>A0ABV8YI62</accession>